<evidence type="ECO:0000313" key="4">
    <source>
        <dbReference type="EMBL" id="KAH7122985.1"/>
    </source>
</evidence>
<dbReference type="InterPro" id="IPR051283">
    <property type="entry name" value="Sec_Metabolite_Acyltrans"/>
</dbReference>
<proteinExistence type="predicted"/>
<organism evidence="4 5">
    <name type="scientific">Dactylonectria macrodidyma</name>
    <dbReference type="NCBI Taxonomy" id="307937"/>
    <lineage>
        <taxon>Eukaryota</taxon>
        <taxon>Fungi</taxon>
        <taxon>Dikarya</taxon>
        <taxon>Ascomycota</taxon>
        <taxon>Pezizomycotina</taxon>
        <taxon>Sordariomycetes</taxon>
        <taxon>Hypocreomycetidae</taxon>
        <taxon>Hypocreales</taxon>
        <taxon>Nectriaceae</taxon>
        <taxon>Dactylonectria</taxon>
    </lineage>
</organism>
<dbReference type="OrthoDB" id="1862401at2759"/>
<dbReference type="Gene3D" id="3.30.559.10">
    <property type="entry name" value="Chloramphenicol acetyltransferase-like domain"/>
    <property type="match status" value="2"/>
</dbReference>
<evidence type="ECO:0000256" key="2">
    <source>
        <dbReference type="SAM" id="MobiDB-lite"/>
    </source>
</evidence>
<evidence type="ECO:0000313" key="5">
    <source>
        <dbReference type="Proteomes" id="UP000738349"/>
    </source>
</evidence>
<evidence type="ECO:0000259" key="3">
    <source>
        <dbReference type="Pfam" id="PF22664"/>
    </source>
</evidence>
<dbReference type="AlphaFoldDB" id="A0A9P9DLN2"/>
<dbReference type="InterPro" id="IPR054710">
    <property type="entry name" value="Tri101-like_N"/>
</dbReference>
<dbReference type="GO" id="GO:0016740">
    <property type="term" value="F:transferase activity"/>
    <property type="evidence" value="ECO:0007669"/>
    <property type="project" value="UniProtKB-KW"/>
</dbReference>
<dbReference type="PANTHER" id="PTHR31896">
    <property type="entry name" value="FAMILY REGULATORY PROTEIN, PUTATIVE (AFU_ORTHOLOGUE AFUA_3G14730)-RELATED"/>
    <property type="match status" value="1"/>
</dbReference>
<comment type="caution">
    <text evidence="4">The sequence shown here is derived from an EMBL/GenBank/DDBJ whole genome shotgun (WGS) entry which is preliminary data.</text>
</comment>
<accession>A0A9P9DLN2</accession>
<name>A0A9P9DLN2_9HYPO</name>
<dbReference type="EMBL" id="JAGMUV010000023">
    <property type="protein sequence ID" value="KAH7122985.1"/>
    <property type="molecule type" value="Genomic_DNA"/>
</dbReference>
<gene>
    <name evidence="4" type="ORF">EDB81DRAFT_699757</name>
</gene>
<dbReference type="Proteomes" id="UP000738349">
    <property type="component" value="Unassembled WGS sequence"/>
</dbReference>
<sequence length="471" mass="51989">MISETKSESTTSGSALDVELDILGQQPFLRIYTQISFCFPVPDSSVYPTCISTLEKGLGRLSASFPWVAGQVINENASEGNTGVFKIKAFEKTPRLIVKDLRNDSSAPTMEDLRISGFPISMLDENVIAPRRTLPGGPDYNPTDPEPVVILQANLIEGGLILTVNGQHGAMDMTGQGEVIRLLSKACRGEAFAFEELTAGNLNRKTAIPLLDEPFNPGEELADQIIQPPPPQVPSLDSKPSPPPAPPKATWAYFSFSHKSLSALKSYAKQSVNGATNFISTDDALSAFIWQSVTRARLPRLDPADKTRFCRAVDARGCIGAPKKYPGILQNMTYNTNTAQQLVDEPLGITASKLRSELDPSKLRRRTQALATYLNSVPDKSTFNFAATVNPAADVMLSSWAKVNCYDFDFNFELGKPESVRRPRFDPFECLMYLMPKSRDGEISLAISLREEDMERLKEDEKFIRYGRYIG</sequence>
<reference evidence="4" key="1">
    <citation type="journal article" date="2021" name="Nat. Commun.">
        <title>Genetic determinants of endophytism in the Arabidopsis root mycobiome.</title>
        <authorList>
            <person name="Mesny F."/>
            <person name="Miyauchi S."/>
            <person name="Thiergart T."/>
            <person name="Pickel B."/>
            <person name="Atanasova L."/>
            <person name="Karlsson M."/>
            <person name="Huettel B."/>
            <person name="Barry K.W."/>
            <person name="Haridas S."/>
            <person name="Chen C."/>
            <person name="Bauer D."/>
            <person name="Andreopoulos W."/>
            <person name="Pangilinan J."/>
            <person name="LaButti K."/>
            <person name="Riley R."/>
            <person name="Lipzen A."/>
            <person name="Clum A."/>
            <person name="Drula E."/>
            <person name="Henrissat B."/>
            <person name="Kohler A."/>
            <person name="Grigoriev I.V."/>
            <person name="Martin F.M."/>
            <person name="Hacquard S."/>
        </authorList>
    </citation>
    <scope>NUCLEOTIDE SEQUENCE</scope>
    <source>
        <strain evidence="4">MPI-CAGE-AT-0147</strain>
    </source>
</reference>
<dbReference type="InterPro" id="IPR023213">
    <property type="entry name" value="CAT-like_dom_sf"/>
</dbReference>
<feature type="domain" description="Trichothecene 3-O-acetyltransferase-like N-terminal" evidence="3">
    <location>
        <begin position="31"/>
        <end position="187"/>
    </location>
</feature>
<dbReference type="PANTHER" id="PTHR31896:SF64">
    <property type="entry name" value="TRICHOTHECENE 3-O-ACETYLTRANSFERASE"/>
    <property type="match status" value="1"/>
</dbReference>
<keyword evidence="1 4" id="KW-0808">Transferase</keyword>
<protein>
    <submittedName>
        <fullName evidence="4">Transferase family-domain-containing protein</fullName>
    </submittedName>
</protein>
<keyword evidence="5" id="KW-1185">Reference proteome</keyword>
<dbReference type="Pfam" id="PF22664">
    <property type="entry name" value="TRI-like_N"/>
    <property type="match status" value="1"/>
</dbReference>
<feature type="region of interest" description="Disordered" evidence="2">
    <location>
        <begin position="221"/>
        <end position="247"/>
    </location>
</feature>
<evidence type="ECO:0000256" key="1">
    <source>
        <dbReference type="ARBA" id="ARBA00022679"/>
    </source>
</evidence>